<dbReference type="Pfam" id="PF00480">
    <property type="entry name" value="ROK"/>
    <property type="match status" value="1"/>
</dbReference>
<sequence>MMPHSNSSIKKQVYDRISYLGTVSKADLLTHFSLTSSSMTRLLDEMSSQGLIVVSGLGSSTGGRKPILFQTNPKYRYIFGLEISRIYSTLGLYDMHLNTISVTRWKMDGTMTPERLVSHVTNGARGFLSEHGISTSDVLGIGIGAVGPLDQKNGIILEPELFPAPSWTNVPICEMLGESLGIPAKLDNGANTALIGEHWALRTENIQHALYVHAGVTIRSAMMSGGQILRGAVDTEGAVGQMIIQANGPRLSGKGNYGALEAFVSVPSLEERVRTQLKIGRSSLLSGLSPEQVNFATLVDALSQGDLLVTEQFKETAAYLGIGLANLINALHPEYVILGGPLVSAHQLVLDVSLEVAKKNIYHFPEYSPIFTQGVLTDEAVATGAAIMILQSWEGN</sequence>
<evidence type="ECO:0000256" key="2">
    <source>
        <dbReference type="ARBA" id="ARBA00006479"/>
    </source>
</evidence>
<dbReference type="SUPFAM" id="SSF46785">
    <property type="entry name" value="Winged helix' DNA-binding domain"/>
    <property type="match status" value="1"/>
</dbReference>
<dbReference type="InterPro" id="IPR000600">
    <property type="entry name" value="ROK"/>
</dbReference>
<dbReference type="InterPro" id="IPR036388">
    <property type="entry name" value="WH-like_DNA-bd_sf"/>
</dbReference>
<keyword evidence="3" id="KW-0859">Xylose metabolism</keyword>
<comment type="function">
    <text evidence="1">Transcriptional repressor of xylose-utilizing enzymes.</text>
</comment>
<dbReference type="Gene3D" id="3.30.420.40">
    <property type="match status" value="2"/>
</dbReference>
<evidence type="ECO:0000313" key="5">
    <source>
        <dbReference type="Proteomes" id="UP000679992"/>
    </source>
</evidence>
<gene>
    <name evidence="4" type="ORF">J42TS3_22300</name>
</gene>
<dbReference type="PANTHER" id="PTHR18964:SF149">
    <property type="entry name" value="BIFUNCTIONAL UDP-N-ACETYLGLUCOSAMINE 2-EPIMERASE_N-ACETYLMANNOSAMINE KINASE"/>
    <property type="match status" value="1"/>
</dbReference>
<reference evidence="4 5" key="1">
    <citation type="submission" date="2021-03" db="EMBL/GenBank/DDBJ databases">
        <title>Antimicrobial resistance genes in bacteria isolated from Japanese honey, and their potential for conferring macrolide and lincosamide resistance in the American foulbrood pathogen Paenibacillus larvae.</title>
        <authorList>
            <person name="Okamoto M."/>
            <person name="Kumagai M."/>
            <person name="Kanamori H."/>
            <person name="Takamatsu D."/>
        </authorList>
    </citation>
    <scope>NUCLEOTIDE SEQUENCE [LARGE SCALE GENOMIC DNA]</scope>
    <source>
        <strain evidence="4 5">J42TS3</strain>
    </source>
</reference>
<dbReference type="Proteomes" id="UP000679992">
    <property type="component" value="Unassembled WGS sequence"/>
</dbReference>
<dbReference type="InterPro" id="IPR036390">
    <property type="entry name" value="WH_DNA-bd_sf"/>
</dbReference>
<evidence type="ECO:0000256" key="1">
    <source>
        <dbReference type="ARBA" id="ARBA00002486"/>
    </source>
</evidence>
<accession>A0ABQ4MB27</accession>
<protein>
    <submittedName>
        <fullName evidence="4">Transcriptional regulator</fullName>
    </submittedName>
</protein>
<proteinExistence type="inferred from homology"/>
<dbReference type="PANTHER" id="PTHR18964">
    <property type="entry name" value="ROK (REPRESSOR, ORF, KINASE) FAMILY"/>
    <property type="match status" value="1"/>
</dbReference>
<dbReference type="Gene3D" id="1.10.10.10">
    <property type="entry name" value="Winged helix-like DNA-binding domain superfamily/Winged helix DNA-binding domain"/>
    <property type="match status" value="1"/>
</dbReference>
<organism evidence="4 5">
    <name type="scientific">Paenibacillus vini</name>
    <dbReference type="NCBI Taxonomy" id="1476024"/>
    <lineage>
        <taxon>Bacteria</taxon>
        <taxon>Bacillati</taxon>
        <taxon>Bacillota</taxon>
        <taxon>Bacilli</taxon>
        <taxon>Bacillales</taxon>
        <taxon>Paenibacillaceae</taxon>
        <taxon>Paenibacillus</taxon>
    </lineage>
</organism>
<dbReference type="InterPro" id="IPR043129">
    <property type="entry name" value="ATPase_NBD"/>
</dbReference>
<dbReference type="EMBL" id="BOSL01000006">
    <property type="protein sequence ID" value="GIP53195.1"/>
    <property type="molecule type" value="Genomic_DNA"/>
</dbReference>
<name>A0ABQ4MB27_9BACL</name>
<dbReference type="SUPFAM" id="SSF53067">
    <property type="entry name" value="Actin-like ATPase domain"/>
    <property type="match status" value="1"/>
</dbReference>
<dbReference type="RefSeq" id="WP_213654813.1">
    <property type="nucleotide sequence ID" value="NZ_BOSL01000006.1"/>
</dbReference>
<comment type="similarity">
    <text evidence="2">Belongs to the ROK (NagC/XylR) family.</text>
</comment>
<evidence type="ECO:0000313" key="4">
    <source>
        <dbReference type="EMBL" id="GIP53195.1"/>
    </source>
</evidence>
<keyword evidence="5" id="KW-1185">Reference proteome</keyword>
<evidence type="ECO:0000256" key="3">
    <source>
        <dbReference type="ARBA" id="ARBA00022629"/>
    </source>
</evidence>
<comment type="caution">
    <text evidence="4">The sequence shown here is derived from an EMBL/GenBank/DDBJ whole genome shotgun (WGS) entry which is preliminary data.</text>
</comment>
<keyword evidence="3" id="KW-0119">Carbohydrate metabolism</keyword>